<organism evidence="1 2">
    <name type="scientific">Hyaloperonospora arabidopsidis (strain Emoy2)</name>
    <name type="common">Downy mildew agent</name>
    <name type="synonym">Peronospora arabidopsidis</name>
    <dbReference type="NCBI Taxonomy" id="559515"/>
    <lineage>
        <taxon>Eukaryota</taxon>
        <taxon>Sar</taxon>
        <taxon>Stramenopiles</taxon>
        <taxon>Oomycota</taxon>
        <taxon>Peronosporomycetes</taxon>
        <taxon>Peronosporales</taxon>
        <taxon>Peronosporaceae</taxon>
        <taxon>Hyaloperonospora</taxon>
    </lineage>
</organism>
<evidence type="ECO:0008006" key="3">
    <source>
        <dbReference type="Google" id="ProtNLM"/>
    </source>
</evidence>
<dbReference type="InParanoid" id="M4BRL4"/>
<dbReference type="EMBL" id="JH598649">
    <property type="status" value="NOT_ANNOTATED_CDS"/>
    <property type="molecule type" value="Genomic_DNA"/>
</dbReference>
<protein>
    <recommendedName>
        <fullName evidence="3">DUF659 domain-containing protein</fullName>
    </recommendedName>
</protein>
<sequence length="177" mass="19982">MNGLEIPERPGLVRVQQKTGIHAAHVVKAMSISASSHGQRSIKEFCLPPLSRSEKEKFQLYITMHYYATESSVQRVEDVHLQEAIRVPRPRKNMIPNRKKLAGELLNKCYNLLKANVDIRMEGAHLCLVTDGWSNIKNDPVINYIATSPTVCFSSSQYLLDSKVTAPIGSRWTSRAY</sequence>
<proteinExistence type="predicted"/>
<evidence type="ECO:0000313" key="1">
    <source>
        <dbReference type="EnsemblProtists" id="HpaP809054"/>
    </source>
</evidence>
<dbReference type="HOGENOM" id="CLU_1520690_0_0_1"/>
<dbReference type="EnsemblProtists" id="HpaT809054">
    <property type="protein sequence ID" value="HpaP809054"/>
    <property type="gene ID" value="HpaG809054"/>
</dbReference>
<accession>M4BRL4</accession>
<evidence type="ECO:0000313" key="2">
    <source>
        <dbReference type="Proteomes" id="UP000011713"/>
    </source>
</evidence>
<name>M4BRL4_HYAAE</name>
<dbReference type="VEuPathDB" id="FungiDB:HpaG809054"/>
<reference evidence="2" key="1">
    <citation type="journal article" date="2010" name="Science">
        <title>Signatures of adaptation to obligate biotrophy in the Hyaloperonospora arabidopsidis genome.</title>
        <authorList>
            <person name="Baxter L."/>
            <person name="Tripathy S."/>
            <person name="Ishaque N."/>
            <person name="Boot N."/>
            <person name="Cabral A."/>
            <person name="Kemen E."/>
            <person name="Thines M."/>
            <person name="Ah-Fong A."/>
            <person name="Anderson R."/>
            <person name="Badejoko W."/>
            <person name="Bittner-Eddy P."/>
            <person name="Boore J.L."/>
            <person name="Chibucos M.C."/>
            <person name="Coates M."/>
            <person name="Dehal P."/>
            <person name="Delehaunty K."/>
            <person name="Dong S."/>
            <person name="Downton P."/>
            <person name="Dumas B."/>
            <person name="Fabro G."/>
            <person name="Fronick C."/>
            <person name="Fuerstenberg S.I."/>
            <person name="Fulton L."/>
            <person name="Gaulin E."/>
            <person name="Govers F."/>
            <person name="Hughes L."/>
            <person name="Humphray S."/>
            <person name="Jiang R.H."/>
            <person name="Judelson H."/>
            <person name="Kamoun S."/>
            <person name="Kyung K."/>
            <person name="Meijer H."/>
            <person name="Minx P."/>
            <person name="Morris P."/>
            <person name="Nelson J."/>
            <person name="Phuntumart V."/>
            <person name="Qutob D."/>
            <person name="Rehmany A."/>
            <person name="Rougon-Cardoso A."/>
            <person name="Ryden P."/>
            <person name="Torto-Alalibo T."/>
            <person name="Studholme D."/>
            <person name="Wang Y."/>
            <person name="Win J."/>
            <person name="Wood J."/>
            <person name="Clifton S.W."/>
            <person name="Rogers J."/>
            <person name="Van den Ackerveken G."/>
            <person name="Jones J.D."/>
            <person name="McDowell J.M."/>
            <person name="Beynon J."/>
            <person name="Tyler B.M."/>
        </authorList>
    </citation>
    <scope>NUCLEOTIDE SEQUENCE [LARGE SCALE GENOMIC DNA]</scope>
    <source>
        <strain evidence="2">Emoy2</strain>
    </source>
</reference>
<reference evidence="1" key="2">
    <citation type="submission" date="2015-06" db="UniProtKB">
        <authorList>
            <consortium name="EnsemblProtists"/>
        </authorList>
    </citation>
    <scope>IDENTIFICATION</scope>
    <source>
        <strain evidence="1">Emoy2</strain>
    </source>
</reference>
<keyword evidence="2" id="KW-1185">Reference proteome</keyword>
<dbReference type="AlphaFoldDB" id="M4BRL4"/>
<dbReference type="Proteomes" id="UP000011713">
    <property type="component" value="Unassembled WGS sequence"/>
</dbReference>